<dbReference type="Proteomes" id="UP000659388">
    <property type="component" value="Unassembled WGS sequence"/>
</dbReference>
<dbReference type="GO" id="GO:0008146">
    <property type="term" value="F:sulfotransferase activity"/>
    <property type="evidence" value="ECO:0007669"/>
    <property type="project" value="InterPro"/>
</dbReference>
<evidence type="ECO:0000313" key="3">
    <source>
        <dbReference type="Proteomes" id="UP000659388"/>
    </source>
</evidence>
<dbReference type="PANTHER" id="PTHR10605">
    <property type="entry name" value="HEPARAN SULFATE SULFOTRANSFERASE"/>
    <property type="match status" value="1"/>
</dbReference>
<evidence type="ECO:0000256" key="1">
    <source>
        <dbReference type="ARBA" id="ARBA00022679"/>
    </source>
</evidence>
<accession>A0A937F8P7</accession>
<dbReference type="Pfam" id="PF13469">
    <property type="entry name" value="Sulfotransfer_3"/>
    <property type="match status" value="1"/>
</dbReference>
<name>A0A937F8P7_9BACT</name>
<reference evidence="2" key="1">
    <citation type="submission" date="2021-01" db="EMBL/GenBank/DDBJ databases">
        <title>Fulvivirga kasyanovii gen. nov., sp nov., a novel member of the phylum Bacteroidetes isolated from seawater in a mussel farm.</title>
        <authorList>
            <person name="Zhao L.-H."/>
            <person name="Wang Z.-J."/>
        </authorList>
    </citation>
    <scope>NUCLEOTIDE SEQUENCE</scope>
    <source>
        <strain evidence="2">2943</strain>
    </source>
</reference>
<gene>
    <name evidence="2" type="ORF">JL102_10965</name>
</gene>
<evidence type="ECO:0000313" key="2">
    <source>
        <dbReference type="EMBL" id="MBL3656654.1"/>
    </source>
</evidence>
<dbReference type="RefSeq" id="WP_202244439.1">
    <property type="nucleotide sequence ID" value="NZ_JAESIY010000005.1"/>
</dbReference>
<keyword evidence="1" id="KW-0808">Transferase</keyword>
<dbReference type="EMBL" id="JAESIY010000005">
    <property type="protein sequence ID" value="MBL3656654.1"/>
    <property type="molecule type" value="Genomic_DNA"/>
</dbReference>
<proteinExistence type="predicted"/>
<dbReference type="InterPro" id="IPR037359">
    <property type="entry name" value="NST/OST"/>
</dbReference>
<dbReference type="Gene3D" id="3.40.50.300">
    <property type="entry name" value="P-loop containing nucleotide triphosphate hydrolases"/>
    <property type="match status" value="1"/>
</dbReference>
<sequence length="307" mass="36346">MKANLLPDFLIIGAGKCGTTSVDNYLKQHPSIYVTNVKEPNFFGYELIKPEDFEDKSKLKHYYDSVTDLKSYQALFSQAKADQLRGETSNTYLYHDRAPERIRYYVPNVKMAAIFRQPAERLYSRYLHLARENKLPTKSFDGVLDKNSIWWERNDLMKEGFYYKNLIRFFDYFPKDQIKTYLFEDLNGNPQQVMQDITHHIGADSSFEYDFSIQYNKSGFIKNKFYDKMVGHNSVIKNSIRSLMPEKAYSKLQNSPWVRKKFTDIKNKNLARPKLDPELKKRVTEFYADDIQKLSKLINRNLDHWLA</sequence>
<organism evidence="2 3">
    <name type="scientific">Fulvivirga sediminis</name>
    <dbReference type="NCBI Taxonomy" id="2803949"/>
    <lineage>
        <taxon>Bacteria</taxon>
        <taxon>Pseudomonadati</taxon>
        <taxon>Bacteroidota</taxon>
        <taxon>Cytophagia</taxon>
        <taxon>Cytophagales</taxon>
        <taxon>Fulvivirgaceae</taxon>
        <taxon>Fulvivirga</taxon>
    </lineage>
</organism>
<dbReference type="AlphaFoldDB" id="A0A937F8P7"/>
<keyword evidence="3" id="KW-1185">Reference proteome</keyword>
<dbReference type="SUPFAM" id="SSF52540">
    <property type="entry name" value="P-loop containing nucleoside triphosphate hydrolases"/>
    <property type="match status" value="1"/>
</dbReference>
<comment type="caution">
    <text evidence="2">The sequence shown here is derived from an EMBL/GenBank/DDBJ whole genome shotgun (WGS) entry which is preliminary data.</text>
</comment>
<dbReference type="InterPro" id="IPR027417">
    <property type="entry name" value="P-loop_NTPase"/>
</dbReference>
<protein>
    <submittedName>
        <fullName evidence="2">Sulfotransferase</fullName>
    </submittedName>
</protein>
<dbReference type="PANTHER" id="PTHR10605:SF56">
    <property type="entry name" value="BIFUNCTIONAL HEPARAN SULFATE N-DEACETYLASE_N-SULFOTRANSFERASE"/>
    <property type="match status" value="1"/>
</dbReference>